<name>I0J3Q3_9EUGL</name>
<dbReference type="InterPro" id="IPR005706">
    <property type="entry name" value="Ribosomal_uS2_bac/mit/plastid"/>
</dbReference>
<dbReference type="PANTHER" id="PTHR12534:SF0">
    <property type="entry name" value="SMALL RIBOSOMAL SUBUNIT PROTEIN US2M"/>
    <property type="match status" value="1"/>
</dbReference>
<dbReference type="GO" id="GO:0005763">
    <property type="term" value="C:mitochondrial small ribosomal subunit"/>
    <property type="evidence" value="ECO:0007669"/>
    <property type="project" value="TreeGrafter"/>
</dbReference>
<keyword evidence="2" id="KW-0934">Plastid</keyword>
<dbReference type="PANTHER" id="PTHR12534">
    <property type="entry name" value="30S RIBOSOMAL PROTEIN S2 PROKARYOTIC AND ORGANELLAR"/>
    <property type="match status" value="1"/>
</dbReference>
<dbReference type="Pfam" id="PF00318">
    <property type="entry name" value="Ribosomal_S2"/>
    <property type="match status" value="1"/>
</dbReference>
<keyword evidence="2" id="KW-0689">Ribosomal protein</keyword>
<gene>
    <name evidence="2" type="primary">rps2</name>
</gene>
<evidence type="ECO:0000313" key="2">
    <source>
        <dbReference type="EMBL" id="CCE26526.1"/>
    </source>
</evidence>
<dbReference type="Gene3D" id="3.40.50.10490">
    <property type="entry name" value="Glucose-6-phosphate isomerase like protein, domain 1"/>
    <property type="match status" value="1"/>
</dbReference>
<reference evidence="2" key="1">
    <citation type="journal article" date="2012" name="PLoS ONE">
        <title>The plastid genome of eutreptiella provides a window into the process of secondary endosymbiosis of plastid in euglenids.</title>
        <authorList>
            <person name="Hrda S."/>
            <person name="Fousek J."/>
            <person name="Szabova J."/>
            <person name="Hampl V."/>
            <person name="Vlcek C."/>
        </authorList>
    </citation>
    <scope>NUCLEOTIDE SEQUENCE</scope>
    <source>
        <strain evidence="2">K-0333</strain>
    </source>
</reference>
<dbReference type="NCBIfam" id="TIGR01011">
    <property type="entry name" value="rpsB_bact"/>
    <property type="match status" value="1"/>
</dbReference>
<accession>I0J3Q3</accession>
<organism evidence="2">
    <name type="scientific">Eutreptiella gymnastica</name>
    <dbReference type="NCBI Taxonomy" id="73025"/>
    <lineage>
        <taxon>Eukaryota</taxon>
        <taxon>Discoba</taxon>
        <taxon>Euglenozoa</taxon>
        <taxon>Euglenida</taxon>
        <taxon>Spirocuta</taxon>
        <taxon>Euglenophyceae</taxon>
        <taxon>Eutreptiales</taxon>
        <taxon>Eutreptiaceae</taxon>
        <taxon>Eutreptiella</taxon>
    </lineage>
</organism>
<dbReference type="GeneID" id="12354974"/>
<dbReference type="EMBL" id="HE605038">
    <property type="protein sequence ID" value="CCE26526.1"/>
    <property type="molecule type" value="Genomic_DNA"/>
</dbReference>
<dbReference type="CDD" id="cd01425">
    <property type="entry name" value="RPS2"/>
    <property type="match status" value="1"/>
</dbReference>
<protein>
    <submittedName>
        <fullName evidence="2">Ribosomal protein S2</fullName>
    </submittedName>
</protein>
<evidence type="ECO:0000256" key="1">
    <source>
        <dbReference type="ARBA" id="ARBA00006242"/>
    </source>
</evidence>
<dbReference type="AlphaFoldDB" id="I0J3Q3"/>
<dbReference type="InterPro" id="IPR023591">
    <property type="entry name" value="Ribosomal_uS2_flav_dom_sf"/>
</dbReference>
<proteinExistence type="inferred from homology"/>
<dbReference type="GO" id="GO:0006412">
    <property type="term" value="P:translation"/>
    <property type="evidence" value="ECO:0007669"/>
    <property type="project" value="InterPro"/>
</dbReference>
<dbReference type="Gene3D" id="1.10.287.610">
    <property type="entry name" value="Helix hairpin bin"/>
    <property type="match status" value="1"/>
</dbReference>
<dbReference type="RefSeq" id="YP_006234238.1">
    <property type="nucleotide sequence ID" value="NC_017754.2"/>
</dbReference>
<dbReference type="GO" id="GO:0003735">
    <property type="term" value="F:structural constituent of ribosome"/>
    <property type="evidence" value="ECO:0007669"/>
    <property type="project" value="InterPro"/>
</dbReference>
<dbReference type="InterPro" id="IPR001865">
    <property type="entry name" value="Ribosomal_uS2"/>
</dbReference>
<geneLocation type="plastid" evidence="2"/>
<sequence>MSPYIYGERNGIHIIDVLQTLLCLQQSVNYLVQAGKDNKSVLFVGTKKQFANIIEVYAKKANAYYVNQRWLGGMLTNWSTMQTCIENLKLLDKQEASGVFDSLTKKEASLLIKRQLKLKKYFGGIQEMKKIPDIVIIVGQIREINAVKECNKLGIRTITLLDTNCDPTLTEFFIPANDDSIRSVDLILNELSEAIVRGKLNLV</sequence>
<dbReference type="HAMAP" id="MF_00291_B">
    <property type="entry name" value="Ribosomal_uS2_B"/>
    <property type="match status" value="1"/>
</dbReference>
<keyword evidence="2" id="KW-0687">Ribonucleoprotein</keyword>
<dbReference type="PRINTS" id="PR00395">
    <property type="entry name" value="RIBOSOMALS2"/>
</dbReference>
<dbReference type="SUPFAM" id="SSF52313">
    <property type="entry name" value="Ribosomal protein S2"/>
    <property type="match status" value="1"/>
</dbReference>
<comment type="similarity">
    <text evidence="1">Belongs to the universal ribosomal protein uS2 family.</text>
</comment>